<evidence type="ECO:0000256" key="2">
    <source>
        <dbReference type="ARBA" id="ARBA00022801"/>
    </source>
</evidence>
<name>A0A7X7LV85_9RHOO</name>
<feature type="domain" description="Phospholipase/carboxylesterase/thioesterase" evidence="3">
    <location>
        <begin position="14"/>
        <end position="215"/>
    </location>
</feature>
<dbReference type="Proteomes" id="UP000536534">
    <property type="component" value="Unassembled WGS sequence"/>
</dbReference>
<dbReference type="PANTHER" id="PTHR10655">
    <property type="entry name" value="LYSOPHOSPHOLIPASE-RELATED"/>
    <property type="match status" value="1"/>
</dbReference>
<keyword evidence="2" id="KW-0378">Hydrolase</keyword>
<dbReference type="InterPro" id="IPR050565">
    <property type="entry name" value="LYPA1-2/EST-like"/>
</dbReference>
<proteinExistence type="inferred from homology"/>
<dbReference type="PANTHER" id="PTHR10655:SF17">
    <property type="entry name" value="LYSOPHOSPHOLIPASE-LIKE PROTEIN 1"/>
    <property type="match status" value="1"/>
</dbReference>
<dbReference type="InterPro" id="IPR029058">
    <property type="entry name" value="AB_hydrolase_fold"/>
</dbReference>
<dbReference type="EMBL" id="JAAYYV010000140">
    <property type="protein sequence ID" value="NLF53838.1"/>
    <property type="molecule type" value="Genomic_DNA"/>
</dbReference>
<dbReference type="AlphaFoldDB" id="A0A7X7LV85"/>
<reference evidence="4 5" key="1">
    <citation type="journal article" date="2020" name="Biotechnol. Biofuels">
        <title>New insights from the biogas microbiome by comprehensive genome-resolved metagenomics of nearly 1600 species originating from multiple anaerobic digesters.</title>
        <authorList>
            <person name="Campanaro S."/>
            <person name="Treu L."/>
            <person name="Rodriguez-R L.M."/>
            <person name="Kovalovszki A."/>
            <person name="Ziels R.M."/>
            <person name="Maus I."/>
            <person name="Zhu X."/>
            <person name="Kougias P.G."/>
            <person name="Basile A."/>
            <person name="Luo G."/>
            <person name="Schluter A."/>
            <person name="Konstantinidis K.T."/>
            <person name="Angelidaki I."/>
        </authorList>
    </citation>
    <scope>NUCLEOTIDE SEQUENCE [LARGE SCALE GENOMIC DNA]</scope>
    <source>
        <strain evidence="4">AS06rmzACSIP_256</strain>
    </source>
</reference>
<dbReference type="Gene3D" id="3.40.50.1820">
    <property type="entry name" value="alpha/beta hydrolase"/>
    <property type="match status" value="1"/>
</dbReference>
<evidence type="ECO:0000313" key="5">
    <source>
        <dbReference type="Proteomes" id="UP000536534"/>
    </source>
</evidence>
<evidence type="ECO:0000259" key="3">
    <source>
        <dbReference type="Pfam" id="PF02230"/>
    </source>
</evidence>
<comment type="caution">
    <text evidence="4">The sequence shown here is derived from an EMBL/GenBank/DDBJ whole genome shotgun (WGS) entry which is preliminary data.</text>
</comment>
<protein>
    <submittedName>
        <fullName evidence="4">Carboxylesterase</fullName>
    </submittedName>
</protein>
<dbReference type="SUPFAM" id="SSF53474">
    <property type="entry name" value="alpha/beta-Hydrolases"/>
    <property type="match status" value="1"/>
</dbReference>
<accession>A0A7X7LV85</accession>
<dbReference type="InterPro" id="IPR003140">
    <property type="entry name" value="PLipase/COase/thioEstase"/>
</dbReference>
<dbReference type="GO" id="GO:0016787">
    <property type="term" value="F:hydrolase activity"/>
    <property type="evidence" value="ECO:0007669"/>
    <property type="project" value="UniProtKB-KW"/>
</dbReference>
<evidence type="ECO:0000256" key="1">
    <source>
        <dbReference type="ARBA" id="ARBA00006499"/>
    </source>
</evidence>
<sequence>MPEINFLEIETAPRPSVAVIWMHGLGADGTDFEPVVPELGLASAPAVRFVFPHAPYQPVTCNGGYVMRAWYDIVSLEPDSREIDETGLLASRALIRRLIAREVGRGIPSHRIFLAGFSQGGAVAYLTALTHPEPLAGVIGLSTYIPAPELITRELAEANRGIPIFAAHGSEDDVVAPGLGLQALELLRSLDLAPDWHVYPMPHAVCPQEIADIAAWFKGRLDALPA</sequence>
<comment type="similarity">
    <text evidence="1">Belongs to the AB hydrolase superfamily. AB hydrolase 2 family.</text>
</comment>
<organism evidence="4 5">
    <name type="scientific">Thauera phenolivorans</name>
    <dbReference type="NCBI Taxonomy" id="1792543"/>
    <lineage>
        <taxon>Bacteria</taxon>
        <taxon>Pseudomonadati</taxon>
        <taxon>Pseudomonadota</taxon>
        <taxon>Betaproteobacteria</taxon>
        <taxon>Rhodocyclales</taxon>
        <taxon>Zoogloeaceae</taxon>
        <taxon>Thauera</taxon>
    </lineage>
</organism>
<dbReference type="Pfam" id="PF02230">
    <property type="entry name" value="Abhydrolase_2"/>
    <property type="match status" value="1"/>
</dbReference>
<evidence type="ECO:0000313" key="4">
    <source>
        <dbReference type="EMBL" id="NLF53838.1"/>
    </source>
</evidence>
<gene>
    <name evidence="4" type="ORF">GX576_05480</name>
</gene>